<feature type="domain" description="Nudix hydrolase" evidence="2">
    <location>
        <begin position="28"/>
        <end position="152"/>
    </location>
</feature>
<sequence length="169" mass="19153">MDKNIIWIDENENDLGEVSVSKAHQEGLLHRISVVYLTNSKNQILIQKRDDGRLDHSAAGHVDAGESDLEAVIRELEEELGVRGVELTKVGYCSSKENGGKIRHKFGVFQCETNPGKLNQEEVKEVFWANPDEVWSDMKGDNDDKKYCGGFKSTLELFLREFQNLSNKI</sequence>
<dbReference type="InterPro" id="IPR020084">
    <property type="entry name" value="NUDIX_hydrolase_CS"/>
</dbReference>
<dbReference type="Pfam" id="PF00293">
    <property type="entry name" value="NUDIX"/>
    <property type="match status" value="1"/>
</dbReference>
<evidence type="ECO:0000259" key="2">
    <source>
        <dbReference type="PROSITE" id="PS51462"/>
    </source>
</evidence>
<evidence type="ECO:0000256" key="1">
    <source>
        <dbReference type="ARBA" id="ARBA00022801"/>
    </source>
</evidence>
<protein>
    <recommendedName>
        <fullName evidence="2">Nudix hydrolase domain-containing protein</fullName>
    </recommendedName>
</protein>
<gene>
    <name evidence="3" type="ORF">A3A43_01140</name>
</gene>
<keyword evidence="1" id="KW-0378">Hydrolase</keyword>
<dbReference type="GO" id="GO:0009240">
    <property type="term" value="P:isopentenyl diphosphate biosynthetic process"/>
    <property type="evidence" value="ECO:0007669"/>
    <property type="project" value="TreeGrafter"/>
</dbReference>
<dbReference type="EMBL" id="MHLC01000012">
    <property type="protein sequence ID" value="OGZ01380.1"/>
    <property type="molecule type" value="Genomic_DNA"/>
</dbReference>
<dbReference type="GO" id="GO:0005737">
    <property type="term" value="C:cytoplasm"/>
    <property type="evidence" value="ECO:0007669"/>
    <property type="project" value="TreeGrafter"/>
</dbReference>
<evidence type="ECO:0000313" key="3">
    <source>
        <dbReference type="EMBL" id="OGZ01380.1"/>
    </source>
</evidence>
<accession>A0A1G2CKW8</accession>
<dbReference type="PANTHER" id="PTHR10885">
    <property type="entry name" value="ISOPENTENYL-DIPHOSPHATE DELTA-ISOMERASE"/>
    <property type="match status" value="1"/>
</dbReference>
<dbReference type="Proteomes" id="UP000178495">
    <property type="component" value="Unassembled WGS sequence"/>
</dbReference>
<dbReference type="GO" id="GO:0016787">
    <property type="term" value="F:hydrolase activity"/>
    <property type="evidence" value="ECO:0007669"/>
    <property type="project" value="UniProtKB-KW"/>
</dbReference>
<proteinExistence type="predicted"/>
<name>A0A1G2CKW8_9BACT</name>
<dbReference type="PROSITE" id="PS51462">
    <property type="entry name" value="NUDIX"/>
    <property type="match status" value="1"/>
</dbReference>
<dbReference type="PANTHER" id="PTHR10885:SF20">
    <property type="entry name" value="NUDIX HYDROLASE DOMAIN-CONTAINING PROTEIN"/>
    <property type="match status" value="1"/>
</dbReference>
<dbReference type="Gene3D" id="3.90.79.10">
    <property type="entry name" value="Nucleoside Triphosphate Pyrophosphohydrolase"/>
    <property type="match status" value="1"/>
</dbReference>
<dbReference type="InterPro" id="IPR000086">
    <property type="entry name" value="NUDIX_hydrolase_dom"/>
</dbReference>
<dbReference type="InterPro" id="IPR015797">
    <property type="entry name" value="NUDIX_hydrolase-like_dom_sf"/>
</dbReference>
<dbReference type="STRING" id="1798652.A3A43_01140"/>
<dbReference type="PROSITE" id="PS00893">
    <property type="entry name" value="NUDIX_BOX"/>
    <property type="match status" value="1"/>
</dbReference>
<dbReference type="SUPFAM" id="SSF55811">
    <property type="entry name" value="Nudix"/>
    <property type="match status" value="1"/>
</dbReference>
<dbReference type="AlphaFoldDB" id="A0A1G2CKW8"/>
<comment type="caution">
    <text evidence="3">The sequence shown here is derived from an EMBL/GenBank/DDBJ whole genome shotgun (WGS) entry which is preliminary data.</text>
</comment>
<organism evidence="3 4">
    <name type="scientific">Candidatus Liptonbacteria bacterium RIFCSPLOWO2_01_FULL_56_20</name>
    <dbReference type="NCBI Taxonomy" id="1798652"/>
    <lineage>
        <taxon>Bacteria</taxon>
        <taxon>Candidatus Liptoniibacteriota</taxon>
    </lineage>
</organism>
<reference evidence="3 4" key="1">
    <citation type="journal article" date="2016" name="Nat. Commun.">
        <title>Thousands of microbial genomes shed light on interconnected biogeochemical processes in an aquifer system.</title>
        <authorList>
            <person name="Anantharaman K."/>
            <person name="Brown C.T."/>
            <person name="Hug L.A."/>
            <person name="Sharon I."/>
            <person name="Castelle C.J."/>
            <person name="Probst A.J."/>
            <person name="Thomas B.C."/>
            <person name="Singh A."/>
            <person name="Wilkins M.J."/>
            <person name="Karaoz U."/>
            <person name="Brodie E.L."/>
            <person name="Williams K.H."/>
            <person name="Hubbard S.S."/>
            <person name="Banfield J.F."/>
        </authorList>
    </citation>
    <scope>NUCLEOTIDE SEQUENCE [LARGE SCALE GENOMIC DNA]</scope>
</reference>
<dbReference type="GO" id="GO:0004452">
    <property type="term" value="F:isopentenyl-diphosphate delta-isomerase activity"/>
    <property type="evidence" value="ECO:0007669"/>
    <property type="project" value="TreeGrafter"/>
</dbReference>
<evidence type="ECO:0000313" key="4">
    <source>
        <dbReference type="Proteomes" id="UP000178495"/>
    </source>
</evidence>